<evidence type="ECO:0000256" key="2">
    <source>
        <dbReference type="ARBA" id="ARBA00004123"/>
    </source>
</evidence>
<dbReference type="AlphaFoldDB" id="A0A1V9Z039"/>
<reference evidence="8 9" key="1">
    <citation type="journal article" date="2014" name="Genome Biol. Evol.">
        <title>The secreted proteins of Achlya hypogyna and Thraustotheca clavata identify the ancestral oomycete secretome and reveal gene acquisitions by horizontal gene transfer.</title>
        <authorList>
            <person name="Misner I."/>
            <person name="Blouin N."/>
            <person name="Leonard G."/>
            <person name="Richards T.A."/>
            <person name="Lane C.E."/>
        </authorList>
    </citation>
    <scope>NUCLEOTIDE SEQUENCE [LARGE SCALE GENOMIC DNA]</scope>
    <source>
        <strain evidence="8 9">ATCC 48635</strain>
    </source>
</reference>
<comment type="caution">
    <text evidence="8">The sequence shown here is derived from an EMBL/GenBank/DDBJ whole genome shotgun (WGS) entry which is preliminary data.</text>
</comment>
<dbReference type="STRING" id="1202772.A0A1V9Z039"/>
<organism evidence="8 9">
    <name type="scientific">Achlya hypogyna</name>
    <name type="common">Oomycete</name>
    <name type="synonym">Protoachlya hypogyna</name>
    <dbReference type="NCBI Taxonomy" id="1202772"/>
    <lineage>
        <taxon>Eukaryota</taxon>
        <taxon>Sar</taxon>
        <taxon>Stramenopiles</taxon>
        <taxon>Oomycota</taxon>
        <taxon>Saprolegniomycetes</taxon>
        <taxon>Saprolegniales</taxon>
        <taxon>Achlyaceae</taxon>
        <taxon>Achlya</taxon>
    </lineage>
</organism>
<dbReference type="Pfam" id="PF14713">
    <property type="entry name" value="DUF4464"/>
    <property type="match status" value="1"/>
</dbReference>
<dbReference type="PANTHER" id="PTHR33588">
    <property type="entry name" value="CILIA- AND FLAGELLA-ASSOCIATED PROTEIN 299"/>
    <property type="match status" value="1"/>
</dbReference>
<evidence type="ECO:0000256" key="5">
    <source>
        <dbReference type="ARBA" id="ARBA00022490"/>
    </source>
</evidence>
<evidence type="ECO:0000256" key="3">
    <source>
        <dbReference type="ARBA" id="ARBA00004496"/>
    </source>
</evidence>
<comment type="subcellular location">
    <subcellularLocation>
        <location evidence="3">Cytoplasm</location>
    </subcellularLocation>
    <subcellularLocation>
        <location evidence="2">Nucleus</location>
    </subcellularLocation>
</comment>
<evidence type="ECO:0000313" key="9">
    <source>
        <dbReference type="Proteomes" id="UP000243579"/>
    </source>
</evidence>
<sequence>MAEHDPQADFQFSADSLDQYATYEDYLDSQISETDLFYLEDEELARQLIELGYRGTGETLRREDFDARKKSERERNAQKTNLPKQLASAGKDFSQMPFLSALATREEMVRNGKLTSIIFIRDRNPKGQEVSGYIDYALRLKSEPFEPYFERKKRLLPKPSDLSYYNWETQTCTSNSSPNFQVIADSETGLLFKNKRDRKVINVDPKANPGDNSTRTEIKTTEYMQVVIYDHMTRRKN</sequence>
<dbReference type="InterPro" id="IPR027887">
    <property type="entry name" value="DUF4464"/>
</dbReference>
<evidence type="ECO:0000256" key="6">
    <source>
        <dbReference type="ARBA" id="ARBA00023242"/>
    </source>
</evidence>
<keyword evidence="5" id="KW-0963">Cytoplasm</keyword>
<evidence type="ECO:0000256" key="4">
    <source>
        <dbReference type="ARBA" id="ARBA00021436"/>
    </source>
</evidence>
<dbReference type="GO" id="GO:0005634">
    <property type="term" value="C:nucleus"/>
    <property type="evidence" value="ECO:0007669"/>
    <property type="project" value="UniProtKB-SubCell"/>
</dbReference>
<accession>A0A1V9Z039</accession>
<evidence type="ECO:0000256" key="7">
    <source>
        <dbReference type="SAM" id="MobiDB-lite"/>
    </source>
</evidence>
<protein>
    <recommendedName>
        <fullName evidence="4">Cilia- and flagella-associated protein 299</fullName>
    </recommendedName>
</protein>
<evidence type="ECO:0000256" key="1">
    <source>
        <dbReference type="ARBA" id="ARBA00003056"/>
    </source>
</evidence>
<dbReference type="GO" id="GO:0005737">
    <property type="term" value="C:cytoplasm"/>
    <property type="evidence" value="ECO:0007669"/>
    <property type="project" value="UniProtKB-SubCell"/>
</dbReference>
<proteinExistence type="predicted"/>
<evidence type="ECO:0000313" key="8">
    <source>
        <dbReference type="EMBL" id="OQR91419.1"/>
    </source>
</evidence>
<feature type="region of interest" description="Disordered" evidence="7">
    <location>
        <begin position="64"/>
        <end position="85"/>
    </location>
</feature>
<feature type="compositionally biased region" description="Basic and acidic residues" evidence="7">
    <location>
        <begin position="64"/>
        <end position="77"/>
    </location>
</feature>
<dbReference type="OrthoDB" id="2136125at2759"/>
<dbReference type="EMBL" id="JNBR01000535">
    <property type="protein sequence ID" value="OQR91419.1"/>
    <property type="molecule type" value="Genomic_DNA"/>
</dbReference>
<dbReference type="Proteomes" id="UP000243579">
    <property type="component" value="Unassembled WGS sequence"/>
</dbReference>
<keyword evidence="9" id="KW-1185">Reference proteome</keyword>
<gene>
    <name evidence="8" type="ORF">ACHHYP_04722</name>
</gene>
<dbReference type="PANTHER" id="PTHR33588:SF1">
    <property type="entry name" value="CILIA- AND FLAGELLA-ASSOCIATED PROTEIN 299"/>
    <property type="match status" value="1"/>
</dbReference>
<comment type="function">
    <text evidence="1">May be involved in spermatogenesis.</text>
</comment>
<name>A0A1V9Z039_ACHHY</name>
<keyword evidence="6" id="KW-0539">Nucleus</keyword>